<evidence type="ECO:0000313" key="2">
    <source>
        <dbReference type="EMBL" id="GAQ24255.1"/>
    </source>
</evidence>
<dbReference type="STRING" id="224999.GCA_001485475_00237"/>
<dbReference type="CDD" id="cd00093">
    <property type="entry name" value="HTH_XRE"/>
    <property type="match status" value="1"/>
</dbReference>
<gene>
    <name evidence="2" type="ORF">TSYNT_581</name>
</gene>
<dbReference type="InterPro" id="IPR010982">
    <property type="entry name" value="Lambda_DNA-bd_dom_sf"/>
</dbReference>
<dbReference type="OrthoDB" id="1956931at2"/>
<dbReference type="Gene3D" id="1.10.260.40">
    <property type="entry name" value="lambda repressor-like DNA-binding domains"/>
    <property type="match status" value="1"/>
</dbReference>
<accession>A0A0U9HJN5</accession>
<reference evidence="2" key="1">
    <citation type="journal article" date="2016" name="Genome Announc.">
        <title>Draft Genome Sequence of the Syntrophic Lactate-Degrading Bacterium Tepidanaerobacter syntrophicus JLT.</title>
        <authorList>
            <person name="Matsuura N."/>
            <person name="Ohashi A."/>
            <person name="Tourlousse D.M."/>
            <person name="Sekiguchi Y."/>
        </authorList>
    </citation>
    <scope>NUCLEOTIDE SEQUENCE [LARGE SCALE GENOMIC DNA]</scope>
    <source>
        <strain evidence="2">JL</strain>
    </source>
</reference>
<proteinExistence type="predicted"/>
<dbReference type="SUPFAM" id="SSF47413">
    <property type="entry name" value="lambda repressor-like DNA-binding domains"/>
    <property type="match status" value="1"/>
</dbReference>
<organism evidence="2">
    <name type="scientific">Tepidanaerobacter syntrophicus</name>
    <dbReference type="NCBI Taxonomy" id="224999"/>
    <lineage>
        <taxon>Bacteria</taxon>
        <taxon>Bacillati</taxon>
        <taxon>Bacillota</taxon>
        <taxon>Clostridia</taxon>
        <taxon>Thermosediminibacterales</taxon>
        <taxon>Tepidanaerobacteraceae</taxon>
        <taxon>Tepidanaerobacter</taxon>
    </lineage>
</organism>
<dbReference type="Pfam" id="PF01381">
    <property type="entry name" value="HTH_3"/>
    <property type="match status" value="1"/>
</dbReference>
<keyword evidence="3" id="KW-1185">Reference proteome</keyword>
<dbReference type="AlphaFoldDB" id="A0A0U9HJN5"/>
<evidence type="ECO:0000313" key="3">
    <source>
        <dbReference type="Proteomes" id="UP000062160"/>
    </source>
</evidence>
<protein>
    <submittedName>
        <fullName evidence="2">DNA-binding transcriptional regulator, XRE-family HTH domain</fullName>
    </submittedName>
</protein>
<dbReference type="GO" id="GO:0003677">
    <property type="term" value="F:DNA binding"/>
    <property type="evidence" value="ECO:0007669"/>
    <property type="project" value="UniProtKB-KW"/>
</dbReference>
<dbReference type="PROSITE" id="PS50943">
    <property type="entry name" value="HTH_CROC1"/>
    <property type="match status" value="1"/>
</dbReference>
<evidence type="ECO:0000259" key="1">
    <source>
        <dbReference type="PROSITE" id="PS50943"/>
    </source>
</evidence>
<keyword evidence="2" id="KW-0238">DNA-binding</keyword>
<dbReference type="InterPro" id="IPR001387">
    <property type="entry name" value="Cro/C1-type_HTH"/>
</dbReference>
<sequence>MNNIKFYRLKQGLTIRELSKKSGVAAGYISELENDRDSKKNPSKEVMEKISAALEQTVAEIFFPDKRGVSF</sequence>
<dbReference type="EMBL" id="DF976999">
    <property type="protein sequence ID" value="GAQ24255.1"/>
    <property type="molecule type" value="Genomic_DNA"/>
</dbReference>
<name>A0A0U9HJN5_9FIRM</name>
<dbReference type="SMART" id="SM00530">
    <property type="entry name" value="HTH_XRE"/>
    <property type="match status" value="1"/>
</dbReference>
<feature type="domain" description="HTH cro/C1-type" evidence="1">
    <location>
        <begin position="4"/>
        <end position="61"/>
    </location>
</feature>
<dbReference type="RefSeq" id="WP_059031357.1">
    <property type="nucleotide sequence ID" value="NZ_DF976999.1"/>
</dbReference>
<dbReference type="Proteomes" id="UP000062160">
    <property type="component" value="Unassembled WGS sequence"/>
</dbReference>